<dbReference type="GO" id="GO:0000976">
    <property type="term" value="F:transcription cis-regulatory region binding"/>
    <property type="evidence" value="ECO:0007669"/>
    <property type="project" value="TreeGrafter"/>
</dbReference>
<dbReference type="AlphaFoldDB" id="A0A5B8UPZ1"/>
<keyword evidence="6" id="KW-1185">Reference proteome</keyword>
<dbReference type="GO" id="GO:0003700">
    <property type="term" value="F:DNA-binding transcription factor activity"/>
    <property type="evidence" value="ECO:0007669"/>
    <property type="project" value="TreeGrafter"/>
</dbReference>
<dbReference type="RefSeq" id="WP_146790936.1">
    <property type="nucleotide sequence ID" value="NZ_BAABIO010000003.1"/>
</dbReference>
<dbReference type="OrthoDB" id="667031at2"/>
<dbReference type="InterPro" id="IPR010982">
    <property type="entry name" value="Lambda_DNA-bd_dom_sf"/>
</dbReference>
<dbReference type="Pfam" id="PF00356">
    <property type="entry name" value="LacI"/>
    <property type="match status" value="1"/>
</dbReference>
<evidence type="ECO:0000313" key="6">
    <source>
        <dbReference type="Proteomes" id="UP000321204"/>
    </source>
</evidence>
<protein>
    <submittedName>
        <fullName evidence="5">LacI family transcriptional regulator</fullName>
    </submittedName>
</protein>
<dbReference type="Gene3D" id="1.10.260.40">
    <property type="entry name" value="lambda repressor-like DNA-binding domains"/>
    <property type="match status" value="1"/>
</dbReference>
<sequence length="353" mass="39498">MKFESATIKDIAKALNLSTSTVSRALRGSYEISAETKKQVLEYAEKINYRPNPIALSLKERRTRAIGVVVSEIANNFFSQAINGIESIAYNRSYHVIITQSHESAERERVNVEHMAARGVDGLLVSLSSEATDLSYLKELHEKGMPIVFFDRVTNEIQTHKVIADNYLGAFHATEHLIYQGYKKIAHITSSPYLSITKERLDGYKAALEKHKIPFNESLIKHCNHGGMIVEEVEDVLNELYKSKTKPDAIFTAGDRLTIVCFGILKRMKQKKEAGFTGFTNTQVGDLFSPQLTVVRQPAFDIGQTATELLIQIIESRRPVTEFETRTLETSLIIRESSLKKANSAAESGSVQA</sequence>
<dbReference type="PANTHER" id="PTHR30146:SF109">
    <property type="entry name" value="HTH-TYPE TRANSCRIPTIONAL REGULATOR GALS"/>
    <property type="match status" value="1"/>
</dbReference>
<evidence type="ECO:0000256" key="1">
    <source>
        <dbReference type="ARBA" id="ARBA00023015"/>
    </source>
</evidence>
<evidence type="ECO:0000256" key="2">
    <source>
        <dbReference type="ARBA" id="ARBA00023125"/>
    </source>
</evidence>
<dbReference type="Gene3D" id="3.40.50.2300">
    <property type="match status" value="2"/>
</dbReference>
<keyword evidence="2" id="KW-0238">DNA-binding</keyword>
<accession>A0A5B8UPZ1</accession>
<proteinExistence type="predicted"/>
<organism evidence="5 6">
    <name type="scientific">Flavisolibacter ginsenosidimutans</name>
    <dbReference type="NCBI Taxonomy" id="661481"/>
    <lineage>
        <taxon>Bacteria</taxon>
        <taxon>Pseudomonadati</taxon>
        <taxon>Bacteroidota</taxon>
        <taxon>Chitinophagia</taxon>
        <taxon>Chitinophagales</taxon>
        <taxon>Chitinophagaceae</taxon>
        <taxon>Flavisolibacter</taxon>
    </lineage>
</organism>
<dbReference type="InterPro" id="IPR000843">
    <property type="entry name" value="HTH_LacI"/>
</dbReference>
<reference evidence="5 6" key="1">
    <citation type="journal article" date="2015" name="Int. J. Syst. Evol. Microbiol.">
        <title>Flavisolibacter ginsenosidimutans sp. nov., with ginsenoside-converting activity isolated from soil used for cultivating ginseng.</title>
        <authorList>
            <person name="Zhao Y."/>
            <person name="Liu Q."/>
            <person name="Kang M.S."/>
            <person name="Jin F."/>
            <person name="Yu H."/>
            <person name="Im W.T."/>
        </authorList>
    </citation>
    <scope>NUCLEOTIDE SEQUENCE [LARGE SCALE GENOMIC DNA]</scope>
    <source>
        <strain evidence="5 6">Gsoil 636</strain>
    </source>
</reference>
<dbReference type="KEGG" id="fgg:FSB75_19600"/>
<dbReference type="SMART" id="SM00354">
    <property type="entry name" value="HTH_LACI"/>
    <property type="match status" value="1"/>
</dbReference>
<evidence type="ECO:0000259" key="4">
    <source>
        <dbReference type="PROSITE" id="PS50932"/>
    </source>
</evidence>
<keyword evidence="1" id="KW-0805">Transcription regulation</keyword>
<feature type="domain" description="HTH lacI-type" evidence="4">
    <location>
        <begin position="6"/>
        <end position="60"/>
    </location>
</feature>
<gene>
    <name evidence="5" type="ORF">FSB75_19600</name>
</gene>
<dbReference type="SUPFAM" id="SSF47413">
    <property type="entry name" value="lambda repressor-like DNA-binding domains"/>
    <property type="match status" value="1"/>
</dbReference>
<dbReference type="Pfam" id="PF00532">
    <property type="entry name" value="Peripla_BP_1"/>
    <property type="match status" value="1"/>
</dbReference>
<dbReference type="PROSITE" id="PS50932">
    <property type="entry name" value="HTH_LACI_2"/>
    <property type="match status" value="1"/>
</dbReference>
<dbReference type="PANTHER" id="PTHR30146">
    <property type="entry name" value="LACI-RELATED TRANSCRIPTIONAL REPRESSOR"/>
    <property type="match status" value="1"/>
</dbReference>
<dbReference type="CDD" id="cd06267">
    <property type="entry name" value="PBP1_LacI_sugar_binding-like"/>
    <property type="match status" value="1"/>
</dbReference>
<dbReference type="Proteomes" id="UP000321204">
    <property type="component" value="Chromosome"/>
</dbReference>
<keyword evidence="3" id="KW-0804">Transcription</keyword>
<name>A0A5B8UPZ1_9BACT</name>
<dbReference type="InterPro" id="IPR001761">
    <property type="entry name" value="Peripla_BP/Lac1_sug-bd_dom"/>
</dbReference>
<dbReference type="SUPFAM" id="SSF53822">
    <property type="entry name" value="Periplasmic binding protein-like I"/>
    <property type="match status" value="1"/>
</dbReference>
<dbReference type="CDD" id="cd01392">
    <property type="entry name" value="HTH_LacI"/>
    <property type="match status" value="1"/>
</dbReference>
<dbReference type="EMBL" id="CP042433">
    <property type="protein sequence ID" value="QEC58015.1"/>
    <property type="molecule type" value="Genomic_DNA"/>
</dbReference>
<evidence type="ECO:0000256" key="3">
    <source>
        <dbReference type="ARBA" id="ARBA00023163"/>
    </source>
</evidence>
<evidence type="ECO:0000313" key="5">
    <source>
        <dbReference type="EMBL" id="QEC58015.1"/>
    </source>
</evidence>
<dbReference type="InterPro" id="IPR028082">
    <property type="entry name" value="Peripla_BP_I"/>
</dbReference>